<evidence type="ECO:0000256" key="2">
    <source>
        <dbReference type="ARBA" id="ARBA00010219"/>
    </source>
</evidence>
<evidence type="ECO:0000313" key="10">
    <source>
        <dbReference type="EMBL" id="HFK97969.1"/>
    </source>
</evidence>
<dbReference type="SUPFAM" id="SSF54506">
    <property type="entry name" value="Diaminopimelate epimerase-like"/>
    <property type="match status" value="2"/>
</dbReference>
<evidence type="ECO:0000256" key="4">
    <source>
        <dbReference type="ARBA" id="ARBA00022605"/>
    </source>
</evidence>
<dbReference type="PANTHER" id="PTHR31689">
    <property type="entry name" value="DIAMINOPIMELATE EPIMERASE, CHLOROPLASTIC"/>
    <property type="match status" value="1"/>
</dbReference>
<evidence type="ECO:0000256" key="9">
    <source>
        <dbReference type="PROSITE-ProRule" id="PRU10125"/>
    </source>
</evidence>
<evidence type="ECO:0000256" key="6">
    <source>
        <dbReference type="ARBA" id="ARBA00023235"/>
    </source>
</evidence>
<dbReference type="EMBL" id="DSTK01000035">
    <property type="protein sequence ID" value="HFK97969.1"/>
    <property type="molecule type" value="Genomic_DNA"/>
</dbReference>
<comment type="subcellular location">
    <subcellularLocation>
        <location evidence="8">Cytoplasm</location>
    </subcellularLocation>
</comment>
<dbReference type="PROSITE" id="PS01326">
    <property type="entry name" value="DAP_EPIMERASE"/>
    <property type="match status" value="1"/>
</dbReference>
<keyword evidence="6 8" id="KW-0413">Isomerase</keyword>
<evidence type="ECO:0000256" key="5">
    <source>
        <dbReference type="ARBA" id="ARBA00023154"/>
    </source>
</evidence>
<dbReference type="InterPro" id="IPR001653">
    <property type="entry name" value="DAP_epimerase_DapF"/>
</dbReference>
<gene>
    <name evidence="8" type="primary">dapF</name>
    <name evidence="10" type="ORF">ENS06_11705</name>
</gene>
<dbReference type="HAMAP" id="MF_00197">
    <property type="entry name" value="DAP_epimerase"/>
    <property type="match status" value="1"/>
</dbReference>
<name>A0A832A758_9BACT</name>
<evidence type="ECO:0000256" key="7">
    <source>
        <dbReference type="ARBA" id="ARBA00051712"/>
    </source>
</evidence>
<proteinExistence type="inferred from homology"/>
<dbReference type="Pfam" id="PF01678">
    <property type="entry name" value="DAP_epimerase"/>
    <property type="match status" value="2"/>
</dbReference>
<keyword evidence="4 8" id="KW-0028">Amino-acid biosynthesis</keyword>
<evidence type="ECO:0000256" key="8">
    <source>
        <dbReference type="HAMAP-Rule" id="MF_00197"/>
    </source>
</evidence>
<feature type="active site" evidence="9">
    <location>
        <position position="76"/>
    </location>
</feature>
<feature type="site" description="Could be important to modulate the pK values of the two catalytic cysteine residues" evidence="8">
    <location>
        <position position="150"/>
    </location>
</feature>
<comment type="caution">
    <text evidence="10">The sequence shown here is derived from an EMBL/GenBank/DDBJ whole genome shotgun (WGS) entry which is preliminary data.</text>
</comment>
<dbReference type="GO" id="GO:0008837">
    <property type="term" value="F:diaminopimelate epimerase activity"/>
    <property type="evidence" value="ECO:0007669"/>
    <property type="project" value="UniProtKB-UniRule"/>
</dbReference>
<dbReference type="InterPro" id="IPR018510">
    <property type="entry name" value="DAP_epimerase_AS"/>
</dbReference>
<sequence length="286" mass="31217">MKRIPFFKMTGSGNDFLVIDNRFGIVPPDGCRDLVRAACRRKLSAGADGVIFVENDPECDFAWRFFNADGSEAEMCGNGARCAARFARLLGIAPNNALTFRTLAGKIRAVVDGIRVRVQMTPPHGYEPDIHVDAAERSLRVHFINTGVPHAVVFVDSPETLSRFDVFAVGRALRYHTRFAPAGTNANFVAVLDPFRLKIRTYERGVEDETLACGTGSIAAALVAAAQGLVRPPVGVETQSGETLIIHFRQHAEGFHDVFLEGDARVVYEGVLWDETLGGTPGDRKS</sequence>
<reference evidence="10" key="1">
    <citation type="journal article" date="2020" name="mSystems">
        <title>Genome- and Community-Level Interaction Insights into Carbon Utilization and Element Cycling Functions of Hydrothermarchaeota in Hydrothermal Sediment.</title>
        <authorList>
            <person name="Zhou Z."/>
            <person name="Liu Y."/>
            <person name="Xu W."/>
            <person name="Pan J."/>
            <person name="Luo Z.H."/>
            <person name="Li M."/>
        </authorList>
    </citation>
    <scope>NUCLEOTIDE SEQUENCE [LARGE SCALE GENOMIC DNA]</scope>
    <source>
        <strain evidence="10">SpSt-456</strain>
    </source>
</reference>
<comment type="subunit">
    <text evidence="8">Homodimer.</text>
</comment>
<keyword evidence="5 8" id="KW-0457">Lysine biosynthesis</keyword>
<evidence type="ECO:0000256" key="1">
    <source>
        <dbReference type="ARBA" id="ARBA00005196"/>
    </source>
</evidence>
<feature type="binding site" evidence="8">
    <location>
        <begin position="214"/>
        <end position="215"/>
    </location>
    <ligand>
        <name>substrate</name>
    </ligand>
</feature>
<accession>A0A832A758</accession>
<feature type="binding site" evidence="8">
    <location>
        <position position="185"/>
    </location>
    <ligand>
        <name>substrate</name>
    </ligand>
</feature>
<dbReference type="GO" id="GO:0005829">
    <property type="term" value="C:cytosol"/>
    <property type="evidence" value="ECO:0007669"/>
    <property type="project" value="TreeGrafter"/>
</dbReference>
<evidence type="ECO:0000256" key="3">
    <source>
        <dbReference type="ARBA" id="ARBA00013080"/>
    </source>
</evidence>
<dbReference type="NCBIfam" id="TIGR00652">
    <property type="entry name" value="DapF"/>
    <property type="match status" value="1"/>
</dbReference>
<dbReference type="PANTHER" id="PTHR31689:SF0">
    <property type="entry name" value="DIAMINOPIMELATE EPIMERASE"/>
    <property type="match status" value="1"/>
</dbReference>
<feature type="binding site" evidence="8">
    <location>
        <begin position="77"/>
        <end position="78"/>
    </location>
    <ligand>
        <name>substrate</name>
    </ligand>
</feature>
<feature type="binding site" evidence="8">
    <location>
        <begin position="203"/>
        <end position="204"/>
    </location>
    <ligand>
        <name>substrate</name>
    </ligand>
</feature>
<feature type="binding site" evidence="8">
    <location>
        <position position="67"/>
    </location>
    <ligand>
        <name>substrate</name>
    </ligand>
</feature>
<dbReference type="Gene3D" id="3.10.310.10">
    <property type="entry name" value="Diaminopimelate Epimerase, Chain A, domain 1"/>
    <property type="match status" value="2"/>
</dbReference>
<dbReference type="EC" id="5.1.1.7" evidence="3 8"/>
<comment type="function">
    <text evidence="8">Catalyzes the stereoinversion of LL-2,6-diaminopimelate (L,L-DAP) to meso-diaminopimelate (meso-DAP), a precursor of L-lysine and an essential component of the bacterial peptidoglycan.</text>
</comment>
<dbReference type="UniPathway" id="UPA00034">
    <property type="reaction ID" value="UER00025"/>
</dbReference>
<feature type="active site" description="Proton acceptor" evidence="8">
    <location>
        <position position="213"/>
    </location>
</feature>
<comment type="similarity">
    <text evidence="2 8">Belongs to the diaminopimelate epimerase family.</text>
</comment>
<keyword evidence="8" id="KW-0963">Cytoplasm</keyword>
<feature type="site" description="Could be important to modulate the pK values of the two catalytic cysteine residues" evidence="8">
    <location>
        <position position="203"/>
    </location>
</feature>
<organism evidence="10">
    <name type="scientific">Desulfacinum infernum</name>
    <dbReference type="NCBI Taxonomy" id="35837"/>
    <lineage>
        <taxon>Bacteria</taxon>
        <taxon>Pseudomonadati</taxon>
        <taxon>Thermodesulfobacteriota</taxon>
        <taxon>Syntrophobacteria</taxon>
        <taxon>Syntrophobacterales</taxon>
        <taxon>Syntrophobacteraceae</taxon>
        <taxon>Desulfacinum</taxon>
    </lineage>
</organism>
<dbReference type="GO" id="GO:0009089">
    <property type="term" value="P:lysine biosynthetic process via diaminopimelate"/>
    <property type="evidence" value="ECO:0007669"/>
    <property type="project" value="UniProtKB-UniRule"/>
</dbReference>
<feature type="binding site" evidence="8">
    <location>
        <position position="14"/>
    </location>
    <ligand>
        <name>substrate</name>
    </ligand>
</feature>
<feature type="active site" description="Proton donor" evidence="8">
    <location>
        <position position="76"/>
    </location>
</feature>
<comment type="catalytic activity">
    <reaction evidence="7 8">
        <text>(2S,6S)-2,6-diaminopimelate = meso-2,6-diaminopimelate</text>
        <dbReference type="Rhea" id="RHEA:15393"/>
        <dbReference type="ChEBI" id="CHEBI:57609"/>
        <dbReference type="ChEBI" id="CHEBI:57791"/>
        <dbReference type="EC" id="5.1.1.7"/>
    </reaction>
</comment>
<comment type="pathway">
    <text evidence="1 8">Amino-acid biosynthesis; L-lysine biosynthesis via DAP pathway; DL-2,6-diaminopimelate from LL-2,6-diaminopimelate: step 1/1.</text>
</comment>
<dbReference type="AlphaFoldDB" id="A0A832A758"/>
<protein>
    <recommendedName>
        <fullName evidence="3 8">Diaminopimelate epimerase</fullName>
        <shortName evidence="8">DAP epimerase</shortName>
        <ecNumber evidence="3 8">5.1.1.7</ecNumber>
    </recommendedName>
    <alternativeName>
        <fullName evidence="8">PLP-independent amino acid racemase</fullName>
    </alternativeName>
</protein>
<comment type="caution">
    <text evidence="8">Lacks conserved residue(s) required for the propagation of feature annotation.</text>
</comment>